<feature type="compositionally biased region" description="Polar residues" evidence="1">
    <location>
        <begin position="435"/>
        <end position="444"/>
    </location>
</feature>
<dbReference type="Proteomes" id="UP000008792">
    <property type="component" value="Unassembled WGS sequence"/>
</dbReference>
<dbReference type="HOGENOM" id="CLU_617174_0_0_1"/>
<dbReference type="OrthoDB" id="7903147at2759"/>
<gene>
    <name evidence="3" type="primary">Dvir\GJ16316</name>
    <name evidence="3" type="ORF">Dvir_GJ16316</name>
</gene>
<feature type="compositionally biased region" description="Basic and acidic residues" evidence="1">
    <location>
        <begin position="144"/>
        <end position="153"/>
    </location>
</feature>
<dbReference type="InterPro" id="IPR031961">
    <property type="entry name" value="DUF4780"/>
</dbReference>
<evidence type="ECO:0000259" key="2">
    <source>
        <dbReference type="Pfam" id="PF16012"/>
    </source>
</evidence>
<dbReference type="OMA" id="TANWRIL"/>
<dbReference type="EMBL" id="CH940649">
    <property type="protein sequence ID" value="EDW63727.1"/>
    <property type="molecule type" value="Genomic_DNA"/>
</dbReference>
<evidence type="ECO:0000313" key="3">
    <source>
        <dbReference type="EMBL" id="EDW63727.1"/>
    </source>
</evidence>
<proteinExistence type="predicted"/>
<accession>B4LSB9</accession>
<dbReference type="Pfam" id="PF16012">
    <property type="entry name" value="DUF4780"/>
    <property type="match status" value="1"/>
</dbReference>
<reference evidence="3 4" key="1">
    <citation type="journal article" date="2007" name="Nature">
        <title>Evolution of genes and genomes on the Drosophila phylogeny.</title>
        <authorList>
            <consortium name="Drosophila 12 Genomes Consortium"/>
            <person name="Clark A.G."/>
            <person name="Eisen M.B."/>
            <person name="Smith D.R."/>
            <person name="Bergman C.M."/>
            <person name="Oliver B."/>
            <person name="Markow T.A."/>
            <person name="Kaufman T.C."/>
            <person name="Kellis M."/>
            <person name="Gelbart W."/>
            <person name="Iyer V.N."/>
            <person name="Pollard D.A."/>
            <person name="Sackton T.B."/>
            <person name="Larracuente A.M."/>
            <person name="Singh N.D."/>
            <person name="Abad J.P."/>
            <person name="Abt D.N."/>
            <person name="Adryan B."/>
            <person name="Aguade M."/>
            <person name="Akashi H."/>
            <person name="Anderson W.W."/>
            <person name="Aquadro C.F."/>
            <person name="Ardell D.H."/>
            <person name="Arguello R."/>
            <person name="Artieri C.G."/>
            <person name="Barbash D.A."/>
            <person name="Barker D."/>
            <person name="Barsanti P."/>
            <person name="Batterham P."/>
            <person name="Batzoglou S."/>
            <person name="Begun D."/>
            <person name="Bhutkar A."/>
            <person name="Blanco E."/>
            <person name="Bosak S.A."/>
            <person name="Bradley R.K."/>
            <person name="Brand A.D."/>
            <person name="Brent M.R."/>
            <person name="Brooks A.N."/>
            <person name="Brown R.H."/>
            <person name="Butlin R.K."/>
            <person name="Caggese C."/>
            <person name="Calvi B.R."/>
            <person name="Bernardo de Carvalho A."/>
            <person name="Caspi A."/>
            <person name="Castrezana S."/>
            <person name="Celniker S.E."/>
            <person name="Chang J.L."/>
            <person name="Chapple C."/>
            <person name="Chatterji S."/>
            <person name="Chinwalla A."/>
            <person name="Civetta A."/>
            <person name="Clifton S.W."/>
            <person name="Comeron J.M."/>
            <person name="Costello J.C."/>
            <person name="Coyne J.A."/>
            <person name="Daub J."/>
            <person name="David R.G."/>
            <person name="Delcher A.L."/>
            <person name="Delehaunty K."/>
            <person name="Do C.B."/>
            <person name="Ebling H."/>
            <person name="Edwards K."/>
            <person name="Eickbush T."/>
            <person name="Evans J.D."/>
            <person name="Filipski A."/>
            <person name="Findeiss S."/>
            <person name="Freyhult E."/>
            <person name="Fulton L."/>
            <person name="Fulton R."/>
            <person name="Garcia A.C."/>
            <person name="Gardiner A."/>
            <person name="Garfield D.A."/>
            <person name="Garvin B.E."/>
            <person name="Gibson G."/>
            <person name="Gilbert D."/>
            <person name="Gnerre S."/>
            <person name="Godfrey J."/>
            <person name="Good R."/>
            <person name="Gotea V."/>
            <person name="Gravely B."/>
            <person name="Greenberg A.J."/>
            <person name="Griffiths-Jones S."/>
            <person name="Gross S."/>
            <person name="Guigo R."/>
            <person name="Gustafson E.A."/>
            <person name="Haerty W."/>
            <person name="Hahn M.W."/>
            <person name="Halligan D.L."/>
            <person name="Halpern A.L."/>
            <person name="Halter G.M."/>
            <person name="Han M.V."/>
            <person name="Heger A."/>
            <person name="Hillier L."/>
            <person name="Hinrichs A.S."/>
            <person name="Holmes I."/>
            <person name="Hoskins R.A."/>
            <person name="Hubisz M.J."/>
            <person name="Hultmark D."/>
            <person name="Huntley M.A."/>
            <person name="Jaffe D.B."/>
            <person name="Jagadeeshan S."/>
            <person name="Jeck W.R."/>
            <person name="Johnson J."/>
            <person name="Jones C.D."/>
            <person name="Jordan W.C."/>
            <person name="Karpen G.H."/>
            <person name="Kataoka E."/>
            <person name="Keightley P.D."/>
            <person name="Kheradpour P."/>
            <person name="Kirkness E.F."/>
            <person name="Koerich L.B."/>
            <person name="Kristiansen K."/>
            <person name="Kudrna D."/>
            <person name="Kulathinal R.J."/>
            <person name="Kumar S."/>
            <person name="Kwok R."/>
            <person name="Lander E."/>
            <person name="Langley C.H."/>
            <person name="Lapoint R."/>
            <person name="Lazzaro B.P."/>
            <person name="Lee S.J."/>
            <person name="Levesque L."/>
            <person name="Li R."/>
            <person name="Lin C.F."/>
            <person name="Lin M.F."/>
            <person name="Lindblad-Toh K."/>
            <person name="Llopart A."/>
            <person name="Long M."/>
            <person name="Low L."/>
            <person name="Lozovsky E."/>
            <person name="Lu J."/>
            <person name="Luo M."/>
            <person name="Machado C.A."/>
            <person name="Makalowski W."/>
            <person name="Marzo M."/>
            <person name="Matsuda M."/>
            <person name="Matzkin L."/>
            <person name="McAllister B."/>
            <person name="McBride C.S."/>
            <person name="McKernan B."/>
            <person name="McKernan K."/>
            <person name="Mendez-Lago M."/>
            <person name="Minx P."/>
            <person name="Mollenhauer M.U."/>
            <person name="Montooth K."/>
            <person name="Mount S.M."/>
            <person name="Mu X."/>
            <person name="Myers E."/>
            <person name="Negre B."/>
            <person name="Newfeld S."/>
            <person name="Nielsen R."/>
            <person name="Noor M.A."/>
            <person name="O'Grady P."/>
            <person name="Pachter L."/>
            <person name="Papaceit M."/>
            <person name="Parisi M.J."/>
            <person name="Parisi M."/>
            <person name="Parts L."/>
            <person name="Pedersen J.S."/>
            <person name="Pesole G."/>
            <person name="Phillippy A.M."/>
            <person name="Ponting C.P."/>
            <person name="Pop M."/>
            <person name="Porcelli D."/>
            <person name="Powell J.R."/>
            <person name="Prohaska S."/>
            <person name="Pruitt K."/>
            <person name="Puig M."/>
            <person name="Quesneville H."/>
            <person name="Ram K.R."/>
            <person name="Rand D."/>
            <person name="Rasmussen M.D."/>
            <person name="Reed L.K."/>
            <person name="Reenan R."/>
            <person name="Reily A."/>
            <person name="Remington K.A."/>
            <person name="Rieger T.T."/>
            <person name="Ritchie M.G."/>
            <person name="Robin C."/>
            <person name="Rogers Y.H."/>
            <person name="Rohde C."/>
            <person name="Rozas J."/>
            <person name="Rubenfield M.J."/>
            <person name="Ruiz A."/>
            <person name="Russo S."/>
            <person name="Salzberg S.L."/>
            <person name="Sanchez-Gracia A."/>
            <person name="Saranga D.J."/>
            <person name="Sato H."/>
            <person name="Schaeffer S.W."/>
            <person name="Schatz M.C."/>
            <person name="Schlenke T."/>
            <person name="Schwartz R."/>
            <person name="Segarra C."/>
            <person name="Singh R.S."/>
            <person name="Sirot L."/>
            <person name="Sirota M."/>
            <person name="Sisneros N.B."/>
            <person name="Smith C.D."/>
            <person name="Smith T.F."/>
            <person name="Spieth J."/>
            <person name="Stage D.E."/>
            <person name="Stark A."/>
            <person name="Stephan W."/>
            <person name="Strausberg R.L."/>
            <person name="Strempel S."/>
            <person name="Sturgill D."/>
            <person name="Sutton G."/>
            <person name="Sutton G.G."/>
            <person name="Tao W."/>
            <person name="Teichmann S."/>
            <person name="Tobari Y.N."/>
            <person name="Tomimura Y."/>
            <person name="Tsolas J.M."/>
            <person name="Valente V.L."/>
            <person name="Venter E."/>
            <person name="Venter J.C."/>
            <person name="Vicario S."/>
            <person name="Vieira F.G."/>
            <person name="Vilella A.J."/>
            <person name="Villasante A."/>
            <person name="Walenz B."/>
            <person name="Wang J."/>
            <person name="Wasserman M."/>
            <person name="Watts T."/>
            <person name="Wilson D."/>
            <person name="Wilson R.K."/>
            <person name="Wing R.A."/>
            <person name="Wolfner M.F."/>
            <person name="Wong A."/>
            <person name="Wong G.K."/>
            <person name="Wu C.I."/>
            <person name="Wu G."/>
            <person name="Yamamoto D."/>
            <person name="Yang H.P."/>
            <person name="Yang S.P."/>
            <person name="Yorke J.A."/>
            <person name="Yoshida K."/>
            <person name="Zdobnov E."/>
            <person name="Zhang P."/>
            <person name="Zhang Y."/>
            <person name="Zimin A.V."/>
            <person name="Baldwin J."/>
            <person name="Abdouelleil A."/>
            <person name="Abdulkadir J."/>
            <person name="Abebe A."/>
            <person name="Abera B."/>
            <person name="Abreu J."/>
            <person name="Acer S.C."/>
            <person name="Aftuck L."/>
            <person name="Alexander A."/>
            <person name="An P."/>
            <person name="Anderson E."/>
            <person name="Anderson S."/>
            <person name="Arachi H."/>
            <person name="Azer M."/>
            <person name="Bachantsang P."/>
            <person name="Barry A."/>
            <person name="Bayul T."/>
            <person name="Berlin A."/>
            <person name="Bessette D."/>
            <person name="Bloom T."/>
            <person name="Blye J."/>
            <person name="Boguslavskiy L."/>
            <person name="Bonnet C."/>
            <person name="Boukhgalter B."/>
            <person name="Bourzgui I."/>
            <person name="Brown A."/>
            <person name="Cahill P."/>
            <person name="Channer S."/>
            <person name="Cheshatsang Y."/>
            <person name="Chuda L."/>
            <person name="Citroen M."/>
            <person name="Collymore A."/>
            <person name="Cooke P."/>
            <person name="Costello M."/>
            <person name="D'Aco K."/>
            <person name="Daza R."/>
            <person name="De Haan G."/>
            <person name="DeGray S."/>
            <person name="DeMaso C."/>
            <person name="Dhargay N."/>
            <person name="Dooley K."/>
            <person name="Dooley E."/>
            <person name="Doricent M."/>
            <person name="Dorje P."/>
            <person name="Dorjee K."/>
            <person name="Dupes A."/>
            <person name="Elong R."/>
            <person name="Falk J."/>
            <person name="Farina A."/>
            <person name="Faro S."/>
            <person name="Ferguson D."/>
            <person name="Fisher S."/>
            <person name="Foley C.D."/>
            <person name="Franke A."/>
            <person name="Friedrich D."/>
            <person name="Gadbois L."/>
            <person name="Gearin G."/>
            <person name="Gearin C.R."/>
            <person name="Giannoukos G."/>
            <person name="Goode T."/>
            <person name="Graham J."/>
            <person name="Grandbois E."/>
            <person name="Grewal S."/>
            <person name="Gyaltsen K."/>
            <person name="Hafez N."/>
            <person name="Hagos B."/>
            <person name="Hall J."/>
            <person name="Henson C."/>
            <person name="Hollinger A."/>
            <person name="Honan T."/>
            <person name="Huard M.D."/>
            <person name="Hughes L."/>
            <person name="Hurhula B."/>
            <person name="Husby M.E."/>
            <person name="Kamat A."/>
            <person name="Kanga B."/>
            <person name="Kashin S."/>
            <person name="Khazanovich D."/>
            <person name="Kisner P."/>
            <person name="Lance K."/>
            <person name="Lara M."/>
            <person name="Lee W."/>
            <person name="Lennon N."/>
            <person name="Letendre F."/>
            <person name="LeVine R."/>
            <person name="Lipovsky A."/>
            <person name="Liu X."/>
            <person name="Liu J."/>
            <person name="Liu S."/>
            <person name="Lokyitsang T."/>
            <person name="Lokyitsang Y."/>
            <person name="Lubonja R."/>
            <person name="Lui A."/>
            <person name="MacDonald P."/>
            <person name="Magnisalis V."/>
            <person name="Maru K."/>
            <person name="Matthews C."/>
            <person name="McCusker W."/>
            <person name="McDonough S."/>
            <person name="Mehta T."/>
            <person name="Meldrim J."/>
            <person name="Meneus L."/>
            <person name="Mihai O."/>
            <person name="Mihalev A."/>
            <person name="Mihova T."/>
            <person name="Mittelman R."/>
            <person name="Mlenga V."/>
            <person name="Montmayeur A."/>
            <person name="Mulrain L."/>
            <person name="Navidi A."/>
            <person name="Naylor J."/>
            <person name="Negash T."/>
            <person name="Nguyen T."/>
            <person name="Nguyen N."/>
            <person name="Nicol R."/>
            <person name="Norbu C."/>
            <person name="Norbu N."/>
            <person name="Novod N."/>
            <person name="O'Neill B."/>
            <person name="Osman S."/>
            <person name="Markiewicz E."/>
            <person name="Oyono O.L."/>
            <person name="Patti C."/>
            <person name="Phunkhang P."/>
            <person name="Pierre F."/>
            <person name="Priest M."/>
            <person name="Raghuraman S."/>
            <person name="Rege F."/>
            <person name="Reyes R."/>
            <person name="Rise C."/>
            <person name="Rogov P."/>
            <person name="Ross K."/>
            <person name="Ryan E."/>
            <person name="Settipalli S."/>
            <person name="Shea T."/>
            <person name="Sherpa N."/>
            <person name="Shi L."/>
            <person name="Shih D."/>
            <person name="Sparrow T."/>
            <person name="Spaulding J."/>
            <person name="Stalker J."/>
            <person name="Stange-Thomann N."/>
            <person name="Stavropoulos S."/>
            <person name="Stone C."/>
            <person name="Strader C."/>
            <person name="Tesfaye S."/>
            <person name="Thomson T."/>
            <person name="Thoulutsang Y."/>
            <person name="Thoulutsang D."/>
            <person name="Topham K."/>
            <person name="Topping I."/>
            <person name="Tsamla T."/>
            <person name="Vassiliev H."/>
            <person name="Vo A."/>
            <person name="Wangchuk T."/>
            <person name="Wangdi T."/>
            <person name="Weiand M."/>
            <person name="Wilkinson J."/>
            <person name="Wilson A."/>
            <person name="Yadav S."/>
            <person name="Young G."/>
            <person name="Yu Q."/>
            <person name="Zembek L."/>
            <person name="Zhong D."/>
            <person name="Zimmer A."/>
            <person name="Zwirko Z."/>
            <person name="Jaffe D.B."/>
            <person name="Alvarez P."/>
            <person name="Brockman W."/>
            <person name="Butler J."/>
            <person name="Chin C."/>
            <person name="Gnerre S."/>
            <person name="Grabherr M."/>
            <person name="Kleber M."/>
            <person name="Mauceli E."/>
            <person name="MacCallum I."/>
        </authorList>
    </citation>
    <scope>NUCLEOTIDE SEQUENCE [LARGE SCALE GENOMIC DNA]</scope>
    <source>
        <strain evidence="4">Tucson 15010-1051.87</strain>
    </source>
</reference>
<feature type="region of interest" description="Disordered" evidence="1">
    <location>
        <begin position="165"/>
        <end position="201"/>
    </location>
</feature>
<evidence type="ECO:0000313" key="4">
    <source>
        <dbReference type="Proteomes" id="UP000008792"/>
    </source>
</evidence>
<feature type="region of interest" description="Disordered" evidence="1">
    <location>
        <begin position="382"/>
        <end position="444"/>
    </location>
</feature>
<name>B4LSB9_DROVI</name>
<evidence type="ECO:0000256" key="1">
    <source>
        <dbReference type="SAM" id="MobiDB-lite"/>
    </source>
</evidence>
<feature type="region of interest" description="Disordered" evidence="1">
    <location>
        <begin position="124"/>
        <end position="153"/>
    </location>
</feature>
<feature type="domain" description="DUF4780" evidence="2">
    <location>
        <begin position="205"/>
        <end position="377"/>
    </location>
</feature>
<protein>
    <recommendedName>
        <fullName evidence="2">DUF4780 domain-containing protein</fullName>
    </recommendedName>
</protein>
<dbReference type="KEGG" id="dvi:6628967"/>
<dbReference type="InParanoid" id="B4LSB9"/>
<sequence>MDVNIETNRAGISVQTSVEEVIATTGGHGEVKSPQRVASGHTSTLVEAGQGRCTATAINLSVPQVNLVQPIKTEVECESCGTALVPPVQPAVPKAVNDFSLQGESQAVACAEATGMSISPIPQVKVEPVTPKGKQIAAKPDVQTSDKKKDKFDVSGATKLRDGKYSVEESSAYKRPRSSKTEAPASKRPCNQNKTADRIENEARKDDDLIVALIDKSNFSGKISPSQWQLVETKLVDALLQSMAKPDSIPARFDDAGWQTGVKLIGCGDDHAMKWLSTTVAAMDAPWPDAKLEVVNKKWIPPLLKAKLTLPRVMPREQAMDLLKWQNPDIPTADWQVVTVKPDSKGQKMVLKITKESNELLLARHGKMAWGMSTVRVHVKKRHREKNAAAAADVKQDSTPKTAQGQGAGNAAVTENLKNKSVEDQDMPELPDSSVAATTLVQQT</sequence>
<keyword evidence="4" id="KW-1185">Reference proteome</keyword>
<organism evidence="3 4">
    <name type="scientific">Drosophila virilis</name>
    <name type="common">Fruit fly</name>
    <dbReference type="NCBI Taxonomy" id="7244"/>
    <lineage>
        <taxon>Eukaryota</taxon>
        <taxon>Metazoa</taxon>
        <taxon>Ecdysozoa</taxon>
        <taxon>Arthropoda</taxon>
        <taxon>Hexapoda</taxon>
        <taxon>Insecta</taxon>
        <taxon>Pterygota</taxon>
        <taxon>Neoptera</taxon>
        <taxon>Endopterygota</taxon>
        <taxon>Diptera</taxon>
        <taxon>Brachycera</taxon>
        <taxon>Muscomorpha</taxon>
        <taxon>Ephydroidea</taxon>
        <taxon>Drosophilidae</taxon>
        <taxon>Drosophila</taxon>
    </lineage>
</organism>
<dbReference type="STRING" id="7244.B4LSB9"/>
<dbReference type="AlphaFoldDB" id="B4LSB9"/>
<dbReference type="PhylomeDB" id="B4LSB9"/>